<organism evidence="1 2">
    <name type="scientific">Strongyloides papillosus</name>
    <name type="common">Intestinal threadworm</name>
    <dbReference type="NCBI Taxonomy" id="174720"/>
    <lineage>
        <taxon>Eukaryota</taxon>
        <taxon>Metazoa</taxon>
        <taxon>Ecdysozoa</taxon>
        <taxon>Nematoda</taxon>
        <taxon>Chromadorea</taxon>
        <taxon>Rhabditida</taxon>
        <taxon>Tylenchina</taxon>
        <taxon>Panagrolaimomorpha</taxon>
        <taxon>Strongyloidoidea</taxon>
        <taxon>Strongyloididae</taxon>
        <taxon>Strongyloides</taxon>
    </lineage>
</organism>
<dbReference type="Proteomes" id="UP000046392">
    <property type="component" value="Unplaced"/>
</dbReference>
<proteinExistence type="predicted"/>
<dbReference type="WBParaSite" id="SPAL_0000483750.1">
    <property type="protein sequence ID" value="SPAL_0000483750.1"/>
    <property type="gene ID" value="SPAL_0000483750"/>
</dbReference>
<dbReference type="AlphaFoldDB" id="A0A0N5BFS4"/>
<name>A0A0N5BFS4_STREA</name>
<accession>A0A0N5BFS4</accession>
<sequence length="65" mass="7898">MNIALQKHKHFYKFERDSYISMEKEEHWSNNYLSNSIVNPNIMKKFESNNLKDDAFMLGIISFFY</sequence>
<protein>
    <submittedName>
        <fullName evidence="2">Uncharacterized protein</fullName>
    </submittedName>
</protein>
<reference evidence="2" key="1">
    <citation type="submission" date="2017-02" db="UniProtKB">
        <authorList>
            <consortium name="WormBaseParasite"/>
        </authorList>
    </citation>
    <scope>IDENTIFICATION</scope>
</reference>
<evidence type="ECO:0000313" key="2">
    <source>
        <dbReference type="WBParaSite" id="SPAL_0000483750.1"/>
    </source>
</evidence>
<evidence type="ECO:0000313" key="1">
    <source>
        <dbReference type="Proteomes" id="UP000046392"/>
    </source>
</evidence>
<keyword evidence="1" id="KW-1185">Reference proteome</keyword>